<evidence type="ECO:0008006" key="4">
    <source>
        <dbReference type="Google" id="ProtNLM"/>
    </source>
</evidence>
<comment type="caution">
    <text evidence="2">The sequence shown here is derived from an EMBL/GenBank/DDBJ whole genome shotgun (WGS) entry which is preliminary data.</text>
</comment>
<name>A0ABP7LK36_9SPHN</name>
<feature type="region of interest" description="Disordered" evidence="1">
    <location>
        <begin position="1"/>
        <end position="23"/>
    </location>
</feature>
<protein>
    <recommendedName>
        <fullName evidence="4">DUF4440 domain-containing protein</fullName>
    </recommendedName>
</protein>
<keyword evidence="3" id="KW-1185">Reference proteome</keyword>
<dbReference type="Gene3D" id="3.10.450.50">
    <property type="match status" value="1"/>
</dbReference>
<dbReference type="InterPro" id="IPR032710">
    <property type="entry name" value="NTF2-like_dom_sf"/>
</dbReference>
<reference evidence="3" key="1">
    <citation type="journal article" date="2019" name="Int. J. Syst. Evol. Microbiol.">
        <title>The Global Catalogue of Microorganisms (GCM) 10K type strain sequencing project: providing services to taxonomists for standard genome sequencing and annotation.</title>
        <authorList>
            <consortium name="The Broad Institute Genomics Platform"/>
            <consortium name="The Broad Institute Genome Sequencing Center for Infectious Disease"/>
            <person name="Wu L."/>
            <person name="Ma J."/>
        </authorList>
    </citation>
    <scope>NUCLEOTIDE SEQUENCE [LARGE SCALE GENOMIC DNA]</scope>
    <source>
        <strain evidence="3">JCM 17543</strain>
    </source>
</reference>
<gene>
    <name evidence="2" type="ORF">GCM10022276_22630</name>
</gene>
<organism evidence="2 3">
    <name type="scientific">Sphingomonas limnosediminicola</name>
    <dbReference type="NCBI Taxonomy" id="940133"/>
    <lineage>
        <taxon>Bacteria</taxon>
        <taxon>Pseudomonadati</taxon>
        <taxon>Pseudomonadota</taxon>
        <taxon>Alphaproteobacteria</taxon>
        <taxon>Sphingomonadales</taxon>
        <taxon>Sphingomonadaceae</taxon>
        <taxon>Sphingomonas</taxon>
    </lineage>
</organism>
<proteinExistence type="predicted"/>
<sequence>MQAKAGQTASKEDKMESDEDKQAIGAVVDEMYAMISGPAGPRDWSRQEKCFLPEARQVRTWVDERGRPQMKSMSLDDYSRDTTPFFAANPFYEVETSRRIDQFGNMAHVWSGYEARRAPNDAVPERRGINSIQLFNHPELGWRIIHMIWDNER</sequence>
<evidence type="ECO:0000313" key="3">
    <source>
        <dbReference type="Proteomes" id="UP001500827"/>
    </source>
</evidence>
<dbReference type="EMBL" id="BAABBM010000001">
    <property type="protein sequence ID" value="GAA3903439.1"/>
    <property type="molecule type" value="Genomic_DNA"/>
</dbReference>
<dbReference type="RefSeq" id="WP_344699802.1">
    <property type="nucleotide sequence ID" value="NZ_BAABBM010000001.1"/>
</dbReference>
<evidence type="ECO:0000313" key="2">
    <source>
        <dbReference type="EMBL" id="GAA3903439.1"/>
    </source>
</evidence>
<dbReference type="Proteomes" id="UP001500827">
    <property type="component" value="Unassembled WGS sequence"/>
</dbReference>
<evidence type="ECO:0000256" key="1">
    <source>
        <dbReference type="SAM" id="MobiDB-lite"/>
    </source>
</evidence>
<accession>A0ABP7LK36</accession>
<dbReference type="SUPFAM" id="SSF54427">
    <property type="entry name" value="NTF2-like"/>
    <property type="match status" value="1"/>
</dbReference>